<gene>
    <name evidence="3" type="ORF">FHU32_000377</name>
</gene>
<keyword evidence="3" id="KW-0489">Methyltransferase</keyword>
<feature type="compositionally biased region" description="Basic residues" evidence="1">
    <location>
        <begin position="8"/>
        <end position="24"/>
    </location>
</feature>
<dbReference type="AlphaFoldDB" id="A0A8H9Y5P2"/>
<dbReference type="PANTHER" id="PTHR43591:SF24">
    <property type="entry name" value="2-METHOXY-6-POLYPRENYL-1,4-BENZOQUINOL METHYLASE, MITOCHONDRIAL"/>
    <property type="match status" value="1"/>
</dbReference>
<feature type="domain" description="Methyltransferase" evidence="2">
    <location>
        <begin position="67"/>
        <end position="163"/>
    </location>
</feature>
<comment type="caution">
    <text evidence="3">The sequence shown here is derived from an EMBL/GenBank/DDBJ whole genome shotgun (WGS) entry which is preliminary data.</text>
</comment>
<dbReference type="CDD" id="cd02440">
    <property type="entry name" value="AdoMet_MTases"/>
    <property type="match status" value="1"/>
</dbReference>
<evidence type="ECO:0000313" key="3">
    <source>
        <dbReference type="EMBL" id="MBB3115189.1"/>
    </source>
</evidence>
<reference evidence="3" key="1">
    <citation type="submission" date="2020-08" db="EMBL/GenBank/DDBJ databases">
        <title>Sequencing the genomes of 1000 actinobacteria strains.</title>
        <authorList>
            <person name="Klenk H.-P."/>
        </authorList>
    </citation>
    <scope>NUCLEOTIDE SEQUENCE</scope>
    <source>
        <strain evidence="3">DSM 20582</strain>
    </source>
</reference>
<dbReference type="PANTHER" id="PTHR43591">
    <property type="entry name" value="METHYLTRANSFERASE"/>
    <property type="match status" value="1"/>
</dbReference>
<organism evidence="3 4">
    <name type="scientific">Corynebacterium bovis DSM 20582 = CIP 54.80</name>
    <dbReference type="NCBI Taxonomy" id="927655"/>
    <lineage>
        <taxon>Bacteria</taxon>
        <taxon>Bacillati</taxon>
        <taxon>Actinomycetota</taxon>
        <taxon>Actinomycetes</taxon>
        <taxon>Mycobacteriales</taxon>
        <taxon>Corynebacteriaceae</taxon>
        <taxon>Corynebacterium</taxon>
    </lineage>
</organism>
<evidence type="ECO:0000259" key="2">
    <source>
        <dbReference type="Pfam" id="PF13649"/>
    </source>
</evidence>
<dbReference type="EMBL" id="JACHWT010000001">
    <property type="protein sequence ID" value="MBB3115189.1"/>
    <property type="molecule type" value="Genomic_DNA"/>
</dbReference>
<dbReference type="InterPro" id="IPR041698">
    <property type="entry name" value="Methyltransf_25"/>
</dbReference>
<dbReference type="GO" id="GO:0008168">
    <property type="term" value="F:methyltransferase activity"/>
    <property type="evidence" value="ECO:0007669"/>
    <property type="project" value="UniProtKB-KW"/>
</dbReference>
<dbReference type="Pfam" id="PF13649">
    <property type="entry name" value="Methyltransf_25"/>
    <property type="match status" value="1"/>
</dbReference>
<name>A0A8H9Y5P2_9CORY</name>
<feature type="region of interest" description="Disordered" evidence="1">
    <location>
        <begin position="1"/>
        <end position="28"/>
    </location>
</feature>
<evidence type="ECO:0000256" key="1">
    <source>
        <dbReference type="SAM" id="MobiDB-lite"/>
    </source>
</evidence>
<dbReference type="Proteomes" id="UP000612712">
    <property type="component" value="Unassembled WGS sequence"/>
</dbReference>
<evidence type="ECO:0000313" key="4">
    <source>
        <dbReference type="Proteomes" id="UP000612712"/>
    </source>
</evidence>
<keyword evidence="3" id="KW-0808">Transferase</keyword>
<dbReference type="InterPro" id="IPR029063">
    <property type="entry name" value="SAM-dependent_MTases_sf"/>
</dbReference>
<dbReference type="SUPFAM" id="SSF53335">
    <property type="entry name" value="S-adenosyl-L-methionine-dependent methyltransferases"/>
    <property type="match status" value="1"/>
</dbReference>
<sequence length="300" mass="31619">MTDPHDHAHAHHHGHAHGHSHGQAHHGPADLLPALLDLDAVVHAPMISEATGIVAATAGRPGPVRSVVDLGAGTGTGTVALARRFPDAVVTAVDLSTEMLDAVRRRADEAGLSERVRTVRADIGSDGLPVDAVDVVWASAMLHEVPDPRAALATLRSALAPGGVLAVVEMDAPPRVLPDDLEALESRLRDVTDAASPAYHPDWTPTLVDSGFTSVTAHPLTVDATYDPDSPGGAYAALELTRLVREGREALSDEDRRAFDTILSDRGSAASSLPRRLHGVDTVHVRSHRTLWTGLAPEQP</sequence>
<accession>A0A8H9Y5P2</accession>
<dbReference type="RefSeq" id="WP_010270549.1">
    <property type="nucleotide sequence ID" value="NZ_AENJ01000236.1"/>
</dbReference>
<protein>
    <submittedName>
        <fullName evidence="3">SAM-dependent methyltransferase</fullName>
    </submittedName>
</protein>
<dbReference type="GeneID" id="60809626"/>
<dbReference type="Gene3D" id="3.40.50.150">
    <property type="entry name" value="Vaccinia Virus protein VP39"/>
    <property type="match status" value="1"/>
</dbReference>
<dbReference type="GO" id="GO:0032259">
    <property type="term" value="P:methylation"/>
    <property type="evidence" value="ECO:0007669"/>
    <property type="project" value="UniProtKB-KW"/>
</dbReference>
<proteinExistence type="predicted"/>